<dbReference type="EMBL" id="FQTT01000001">
    <property type="protein sequence ID" value="SHE24200.1"/>
    <property type="molecule type" value="Genomic_DNA"/>
</dbReference>
<evidence type="ECO:0000256" key="1">
    <source>
        <dbReference type="ARBA" id="ARBA00004141"/>
    </source>
</evidence>
<feature type="transmembrane region" description="Helical" evidence="7">
    <location>
        <begin position="82"/>
        <end position="101"/>
    </location>
</feature>
<protein>
    <recommendedName>
        <fullName evidence="10">Abc-3</fullName>
    </recommendedName>
</protein>
<dbReference type="PANTHER" id="PTHR30477:SF13">
    <property type="entry name" value="IRON TRANSPORT SYSTEM MEMBRANE PROTEIN HI_0360-RELATED"/>
    <property type="match status" value="1"/>
</dbReference>
<organism evidence="8 9">
    <name type="scientific">Actinomyces glycerinitolerans</name>
    <dbReference type="NCBI Taxonomy" id="1892869"/>
    <lineage>
        <taxon>Bacteria</taxon>
        <taxon>Bacillati</taxon>
        <taxon>Actinomycetota</taxon>
        <taxon>Actinomycetes</taxon>
        <taxon>Actinomycetales</taxon>
        <taxon>Actinomycetaceae</taxon>
        <taxon>Actinomyces</taxon>
    </lineage>
</organism>
<evidence type="ECO:0000256" key="4">
    <source>
        <dbReference type="ARBA" id="ARBA00022989"/>
    </source>
</evidence>
<dbReference type="InterPro" id="IPR037294">
    <property type="entry name" value="ABC_BtuC-like"/>
</dbReference>
<evidence type="ECO:0000313" key="8">
    <source>
        <dbReference type="EMBL" id="SHE24200.1"/>
    </source>
</evidence>
<comment type="similarity">
    <text evidence="2 6">Belongs to the ABC-3 integral membrane protein family.</text>
</comment>
<dbReference type="GO" id="GO:0010043">
    <property type="term" value="P:response to zinc ion"/>
    <property type="evidence" value="ECO:0007669"/>
    <property type="project" value="TreeGrafter"/>
</dbReference>
<dbReference type="Gene3D" id="1.10.3470.10">
    <property type="entry name" value="ABC transporter involved in vitamin B12 uptake, BtuC"/>
    <property type="match status" value="1"/>
</dbReference>
<evidence type="ECO:0000256" key="6">
    <source>
        <dbReference type="RuleBase" id="RU003943"/>
    </source>
</evidence>
<dbReference type="OrthoDB" id="4425802at2"/>
<proteinExistence type="inferred from homology"/>
<feature type="transmembrane region" description="Helical" evidence="7">
    <location>
        <begin position="153"/>
        <end position="173"/>
    </location>
</feature>
<dbReference type="PANTHER" id="PTHR30477">
    <property type="entry name" value="ABC-TRANSPORTER METAL-BINDING PROTEIN"/>
    <property type="match status" value="1"/>
</dbReference>
<evidence type="ECO:0008006" key="10">
    <source>
        <dbReference type="Google" id="ProtNLM"/>
    </source>
</evidence>
<dbReference type="AlphaFoldDB" id="A0A1M4RWC1"/>
<dbReference type="GO" id="GO:0043190">
    <property type="term" value="C:ATP-binding cassette (ABC) transporter complex"/>
    <property type="evidence" value="ECO:0007669"/>
    <property type="project" value="InterPro"/>
</dbReference>
<keyword evidence="9" id="KW-1185">Reference proteome</keyword>
<feature type="transmembrane region" description="Helical" evidence="7">
    <location>
        <begin position="238"/>
        <end position="260"/>
    </location>
</feature>
<evidence type="ECO:0000256" key="7">
    <source>
        <dbReference type="SAM" id="Phobius"/>
    </source>
</evidence>
<dbReference type="GO" id="GO:0055085">
    <property type="term" value="P:transmembrane transport"/>
    <property type="evidence" value="ECO:0007669"/>
    <property type="project" value="InterPro"/>
</dbReference>
<keyword evidence="4 7" id="KW-1133">Transmembrane helix</keyword>
<feature type="transmembrane region" description="Helical" evidence="7">
    <location>
        <begin position="58"/>
        <end position="76"/>
    </location>
</feature>
<evidence type="ECO:0000256" key="5">
    <source>
        <dbReference type="ARBA" id="ARBA00023136"/>
    </source>
</evidence>
<comment type="subcellular location">
    <subcellularLocation>
        <location evidence="6">Cell membrane</location>
        <topology evidence="6">Multi-pass membrane protein</topology>
    </subcellularLocation>
    <subcellularLocation>
        <location evidence="1">Membrane</location>
        <topology evidence="1">Multi-pass membrane protein</topology>
    </subcellularLocation>
</comment>
<evidence type="ECO:0000256" key="3">
    <source>
        <dbReference type="ARBA" id="ARBA00022692"/>
    </source>
</evidence>
<dbReference type="InterPro" id="IPR001626">
    <property type="entry name" value="ABC_TroCD"/>
</dbReference>
<dbReference type="Pfam" id="PF00950">
    <property type="entry name" value="ABC-3"/>
    <property type="match status" value="1"/>
</dbReference>
<sequence length="297" mass="30183">MNDFSRALEALRLLLAEVPGLAPLAGAPYLFRPLVMLVVLGIVGAVVGVLINLRCAEFHAEALVHAVFPGVVIGAVTSGLDAIIPAAAVAGTAAAAALTLLGHHARREATEAGTAVVLTGFFSLGMIVLLAVGDRSGQLEALMFGRLLEVTDLRLVQALAVCGLALVLVMATWKEQIARAFDAVGARSGGQRIAVLDLIANTAIAAVVVSASIAVGTLLVIGFLIIPAVTARLLAPSLRAMVWIAIVTGVGGGYVGLLLATAPLPRPVSPQACVIVVMALVLAGAATYTGMRAGRSL</sequence>
<feature type="transmembrane region" description="Helical" evidence="7">
    <location>
        <begin position="272"/>
        <end position="291"/>
    </location>
</feature>
<keyword evidence="6" id="KW-0813">Transport</keyword>
<name>A0A1M4RWC1_9ACTO</name>
<keyword evidence="3 6" id="KW-0812">Transmembrane</keyword>
<feature type="transmembrane region" description="Helical" evidence="7">
    <location>
        <begin position="113"/>
        <end position="133"/>
    </location>
</feature>
<evidence type="ECO:0000313" key="9">
    <source>
        <dbReference type="Proteomes" id="UP000184291"/>
    </source>
</evidence>
<keyword evidence="5 7" id="KW-0472">Membrane</keyword>
<accession>A0A1M4RWC1</accession>
<feature type="transmembrane region" description="Helical" evidence="7">
    <location>
        <begin position="29"/>
        <end position="51"/>
    </location>
</feature>
<gene>
    <name evidence="8" type="ORF">ACGLYG10_0400</name>
</gene>
<dbReference type="RefSeq" id="WP_073327424.1">
    <property type="nucleotide sequence ID" value="NZ_FQTT01000001.1"/>
</dbReference>
<dbReference type="SUPFAM" id="SSF81345">
    <property type="entry name" value="ABC transporter involved in vitamin B12 uptake, BtuC"/>
    <property type="match status" value="1"/>
</dbReference>
<reference evidence="9" key="1">
    <citation type="submission" date="2016-09" db="EMBL/GenBank/DDBJ databases">
        <authorList>
            <person name="Strepis N."/>
        </authorList>
    </citation>
    <scope>NUCLEOTIDE SEQUENCE [LARGE SCALE GENOMIC DNA]</scope>
</reference>
<feature type="transmembrane region" description="Helical" evidence="7">
    <location>
        <begin position="194"/>
        <end position="226"/>
    </location>
</feature>
<dbReference type="STRING" id="1892869.ACGLYG10_0400"/>
<dbReference type="Proteomes" id="UP000184291">
    <property type="component" value="Unassembled WGS sequence"/>
</dbReference>
<evidence type="ECO:0000256" key="2">
    <source>
        <dbReference type="ARBA" id="ARBA00008034"/>
    </source>
</evidence>